<feature type="region of interest" description="Disordered" evidence="1">
    <location>
        <begin position="1"/>
        <end position="25"/>
    </location>
</feature>
<name>A0A4Y7SDQ8_COPMI</name>
<evidence type="ECO:0000313" key="2">
    <source>
        <dbReference type="EMBL" id="TEB19729.1"/>
    </source>
</evidence>
<reference evidence="2 3" key="1">
    <citation type="journal article" date="2019" name="Nat. Ecol. Evol.">
        <title>Megaphylogeny resolves global patterns of mushroom evolution.</title>
        <authorList>
            <person name="Varga T."/>
            <person name="Krizsan K."/>
            <person name="Foldi C."/>
            <person name="Dima B."/>
            <person name="Sanchez-Garcia M."/>
            <person name="Sanchez-Ramirez S."/>
            <person name="Szollosi G.J."/>
            <person name="Szarkandi J.G."/>
            <person name="Papp V."/>
            <person name="Albert L."/>
            <person name="Andreopoulos W."/>
            <person name="Angelini C."/>
            <person name="Antonin V."/>
            <person name="Barry K.W."/>
            <person name="Bougher N.L."/>
            <person name="Buchanan P."/>
            <person name="Buyck B."/>
            <person name="Bense V."/>
            <person name="Catcheside P."/>
            <person name="Chovatia M."/>
            <person name="Cooper J."/>
            <person name="Damon W."/>
            <person name="Desjardin D."/>
            <person name="Finy P."/>
            <person name="Geml J."/>
            <person name="Haridas S."/>
            <person name="Hughes K."/>
            <person name="Justo A."/>
            <person name="Karasinski D."/>
            <person name="Kautmanova I."/>
            <person name="Kiss B."/>
            <person name="Kocsube S."/>
            <person name="Kotiranta H."/>
            <person name="LaButti K.M."/>
            <person name="Lechner B.E."/>
            <person name="Liimatainen K."/>
            <person name="Lipzen A."/>
            <person name="Lukacs Z."/>
            <person name="Mihaltcheva S."/>
            <person name="Morgado L.N."/>
            <person name="Niskanen T."/>
            <person name="Noordeloos M.E."/>
            <person name="Ohm R.A."/>
            <person name="Ortiz-Santana B."/>
            <person name="Ovrebo C."/>
            <person name="Racz N."/>
            <person name="Riley R."/>
            <person name="Savchenko A."/>
            <person name="Shiryaev A."/>
            <person name="Soop K."/>
            <person name="Spirin V."/>
            <person name="Szebenyi C."/>
            <person name="Tomsovsky M."/>
            <person name="Tulloss R.E."/>
            <person name="Uehling J."/>
            <person name="Grigoriev I.V."/>
            <person name="Vagvolgyi C."/>
            <person name="Papp T."/>
            <person name="Martin F.M."/>
            <person name="Miettinen O."/>
            <person name="Hibbett D.S."/>
            <person name="Nagy L.G."/>
        </authorList>
    </citation>
    <scope>NUCLEOTIDE SEQUENCE [LARGE SCALE GENOMIC DNA]</scope>
    <source>
        <strain evidence="2 3">FP101781</strain>
    </source>
</reference>
<evidence type="ECO:0000256" key="1">
    <source>
        <dbReference type="SAM" id="MobiDB-lite"/>
    </source>
</evidence>
<dbReference type="Proteomes" id="UP000298030">
    <property type="component" value="Unassembled WGS sequence"/>
</dbReference>
<sequence length="192" mass="21183">MPRTPSQSEERRKAHRKRLSLGTGVGKVEQSIRRLSERNVNGELRVPRVEVVGLAERSVNGISKTNEGDSVPTGDCLGGRPGSDQPSTGLASQDPVLELQSIFQETFGWTSTNHQGRQCAITPFPLPTPARSLNTKEDVSEEGMVATELGISEECEDQVLCQPQCEDGTLGLLRLESQQYQWIEYYQKGDPK</sequence>
<dbReference type="AlphaFoldDB" id="A0A4Y7SDQ8"/>
<protein>
    <submittedName>
        <fullName evidence="2">Uncharacterized protein</fullName>
    </submittedName>
</protein>
<feature type="region of interest" description="Disordered" evidence="1">
    <location>
        <begin position="62"/>
        <end position="90"/>
    </location>
</feature>
<comment type="caution">
    <text evidence="2">The sequence shown here is derived from an EMBL/GenBank/DDBJ whole genome shotgun (WGS) entry which is preliminary data.</text>
</comment>
<gene>
    <name evidence="2" type="ORF">FA13DRAFT_1718547</name>
</gene>
<evidence type="ECO:0000313" key="3">
    <source>
        <dbReference type="Proteomes" id="UP000298030"/>
    </source>
</evidence>
<organism evidence="2 3">
    <name type="scientific">Coprinellus micaceus</name>
    <name type="common">Glistening ink-cap mushroom</name>
    <name type="synonym">Coprinus micaceus</name>
    <dbReference type="NCBI Taxonomy" id="71717"/>
    <lineage>
        <taxon>Eukaryota</taxon>
        <taxon>Fungi</taxon>
        <taxon>Dikarya</taxon>
        <taxon>Basidiomycota</taxon>
        <taxon>Agaricomycotina</taxon>
        <taxon>Agaricomycetes</taxon>
        <taxon>Agaricomycetidae</taxon>
        <taxon>Agaricales</taxon>
        <taxon>Agaricineae</taxon>
        <taxon>Psathyrellaceae</taxon>
        <taxon>Coprinellus</taxon>
    </lineage>
</organism>
<dbReference type="EMBL" id="QPFP01000178">
    <property type="protein sequence ID" value="TEB19729.1"/>
    <property type="molecule type" value="Genomic_DNA"/>
</dbReference>
<keyword evidence="3" id="KW-1185">Reference proteome</keyword>
<accession>A0A4Y7SDQ8</accession>
<proteinExistence type="predicted"/>